<evidence type="ECO:0008006" key="3">
    <source>
        <dbReference type="Google" id="ProtNLM"/>
    </source>
</evidence>
<protein>
    <recommendedName>
        <fullName evidence="3">Peptidase M41 domain-containing protein</fullName>
    </recommendedName>
</protein>
<comment type="caution">
    <text evidence="1">The sequence shown here is derived from an EMBL/GenBank/DDBJ whole genome shotgun (WGS) entry which is preliminary data.</text>
</comment>
<dbReference type="Proteomes" id="UP001482520">
    <property type="component" value="Unassembled WGS sequence"/>
</dbReference>
<gene>
    <name evidence="1" type="ORF">V6R90_01035</name>
</gene>
<evidence type="ECO:0000313" key="2">
    <source>
        <dbReference type="Proteomes" id="UP001482520"/>
    </source>
</evidence>
<organism evidence="1 2">
    <name type="scientific">Nocardioides kribbensis</name>
    <dbReference type="NCBI Taxonomy" id="305517"/>
    <lineage>
        <taxon>Bacteria</taxon>
        <taxon>Bacillati</taxon>
        <taxon>Actinomycetota</taxon>
        <taxon>Actinomycetes</taxon>
        <taxon>Propionibacteriales</taxon>
        <taxon>Nocardioidaceae</taxon>
        <taxon>Nocardioides</taxon>
    </lineage>
</organism>
<accession>A0ABV1NTM0</accession>
<keyword evidence="2" id="KW-1185">Reference proteome</keyword>
<evidence type="ECO:0000313" key="1">
    <source>
        <dbReference type="EMBL" id="MEQ7845843.1"/>
    </source>
</evidence>
<sequence length="174" mass="18744">MSHTFLHEAAHAVLAIDRELPFIRISVGTPEYFEPTHAGREVAGGLHVPQPVSTWIQENPLASYEMMIAGKVCEDAAFGHHLDGSWHGDLALWCIGMGLSEYSQDLVEEALGQSILDVEAGVRGHLVAQYPRAKAIVVAMSGIADGSGHTTLSYDEGPWSMERDEVLAAAGPQL</sequence>
<reference evidence="1 2" key="1">
    <citation type="submission" date="2024-02" db="EMBL/GenBank/DDBJ databases">
        <title>Full genome sequence of Nocardioides kribbensis.</title>
        <authorList>
            <person name="Poletto B.L."/>
            <person name="Silva G."/>
            <person name="Galante D."/>
            <person name="Campos K.R."/>
            <person name="Santos M.B.N."/>
            <person name="Sacchi C.T."/>
        </authorList>
    </citation>
    <scope>NUCLEOTIDE SEQUENCE [LARGE SCALE GENOMIC DNA]</scope>
    <source>
        <strain evidence="1 2">O4R</strain>
    </source>
</reference>
<dbReference type="RefSeq" id="WP_349803536.1">
    <property type="nucleotide sequence ID" value="NZ_JBEGDP010000001.1"/>
</dbReference>
<name>A0ABV1NTM0_9ACTN</name>
<proteinExistence type="predicted"/>
<dbReference type="EMBL" id="JBEGDP010000001">
    <property type="protein sequence ID" value="MEQ7845843.1"/>
    <property type="molecule type" value="Genomic_DNA"/>
</dbReference>